<evidence type="ECO:0000313" key="1">
    <source>
        <dbReference type="EMBL" id="EFO88633.1"/>
    </source>
</evidence>
<dbReference type="EMBL" id="DS268421">
    <property type="protein sequence ID" value="EFO88633.1"/>
    <property type="molecule type" value="Genomic_DNA"/>
</dbReference>
<protein>
    <submittedName>
        <fullName evidence="1">Uncharacterized protein</fullName>
    </submittedName>
</protein>
<dbReference type="OrthoDB" id="5897139at2759"/>
<organism evidence="2">
    <name type="scientific">Caenorhabditis remanei</name>
    <name type="common">Caenorhabditis vulgaris</name>
    <dbReference type="NCBI Taxonomy" id="31234"/>
    <lineage>
        <taxon>Eukaryota</taxon>
        <taxon>Metazoa</taxon>
        <taxon>Ecdysozoa</taxon>
        <taxon>Nematoda</taxon>
        <taxon>Chromadorea</taxon>
        <taxon>Rhabditida</taxon>
        <taxon>Rhabditina</taxon>
        <taxon>Rhabditomorpha</taxon>
        <taxon>Rhabditoidea</taxon>
        <taxon>Rhabditidae</taxon>
        <taxon>Peloderinae</taxon>
        <taxon>Caenorhabditis</taxon>
    </lineage>
</organism>
<gene>
    <name evidence="1" type="ORF">CRE_06506</name>
</gene>
<evidence type="ECO:0000313" key="2">
    <source>
        <dbReference type="Proteomes" id="UP000008281"/>
    </source>
</evidence>
<dbReference type="Proteomes" id="UP000008281">
    <property type="component" value="Unassembled WGS sequence"/>
</dbReference>
<dbReference type="AlphaFoldDB" id="E3M176"/>
<proteinExistence type="predicted"/>
<sequence length="122" mass="13754">MDVLDKMSVEDYNKKYPRTCTSFIIGASKQSAFDTTPYGLALQIRAELNLDKENGGAKEKVVEKPKVPKKSALDLFKKLGSVRLSKTSQTDLDEQNTRIRSYETITTNTDRLALMTALHLRI</sequence>
<dbReference type="InParanoid" id="E3M176"/>
<accession>E3M176</accession>
<keyword evidence="2" id="KW-1185">Reference proteome</keyword>
<dbReference type="HOGENOM" id="CLU_2040235_0_0_1"/>
<name>E3M176_CAERE</name>
<reference evidence="1" key="1">
    <citation type="submission" date="2007-07" db="EMBL/GenBank/DDBJ databases">
        <title>PCAP assembly of the Caenorhabditis remanei genome.</title>
        <authorList>
            <consortium name="The Caenorhabditis remanei Sequencing Consortium"/>
            <person name="Wilson R.K."/>
        </authorList>
    </citation>
    <scope>NUCLEOTIDE SEQUENCE [LARGE SCALE GENOMIC DNA]</scope>
    <source>
        <strain evidence="1">PB4641</strain>
    </source>
</reference>